<reference evidence="1 2" key="1">
    <citation type="submission" date="2019-06" db="EMBL/GenBank/DDBJ databases">
        <title>Sulfurimonas gotlandica sp. nov., a chemoautotrophic and psychrotolerant epsilonproteobacterium isolated from a pelagic redoxcline, and an emended description of the genus Sulfurimonas.</title>
        <authorList>
            <person name="Wang S."/>
            <person name="Jiang L."/>
            <person name="Shao Z."/>
        </authorList>
    </citation>
    <scope>NUCLEOTIDE SEQUENCE [LARGE SCALE GENOMIC DNA]</scope>
    <source>
        <strain evidence="1 2">S2-6</strain>
    </source>
</reference>
<dbReference type="Proteomes" id="UP000593719">
    <property type="component" value="Chromosome"/>
</dbReference>
<keyword evidence="2" id="KW-1185">Reference proteome</keyword>
<dbReference type="AlphaFoldDB" id="A0A7M1B001"/>
<sequence length="149" mass="17421">MFVSSYNTYIPNKHTSQIDKHTQNARDTFSQEQEKLFSKNLEKVVASSVKIPLNYISNYKSLHNQQLLQQQNAFKKEYAKTKFEKINKISSAQNAYSENSHYFSLLQKPKTALTQEVKQPENIQQNTLLKQKFINTYIANDNYYRVTAA</sequence>
<accession>A0A7M1B001</accession>
<name>A0A7M1B001_9BACT</name>
<evidence type="ECO:0000313" key="1">
    <source>
        <dbReference type="EMBL" id="QOP43034.1"/>
    </source>
</evidence>
<protein>
    <submittedName>
        <fullName evidence="1">Uncharacterized protein</fullName>
    </submittedName>
</protein>
<evidence type="ECO:0000313" key="2">
    <source>
        <dbReference type="Proteomes" id="UP000593719"/>
    </source>
</evidence>
<dbReference type="EMBL" id="CP041235">
    <property type="protein sequence ID" value="QOP43034.1"/>
    <property type="molecule type" value="Genomic_DNA"/>
</dbReference>
<dbReference type="KEGG" id="ssei:FJR45_03325"/>
<dbReference type="RefSeq" id="WP_193151343.1">
    <property type="nucleotide sequence ID" value="NZ_CP041235.1"/>
</dbReference>
<proteinExistence type="predicted"/>
<organism evidence="1 2">
    <name type="scientific">Sulfurimonas sediminis</name>
    <dbReference type="NCBI Taxonomy" id="2590020"/>
    <lineage>
        <taxon>Bacteria</taxon>
        <taxon>Pseudomonadati</taxon>
        <taxon>Campylobacterota</taxon>
        <taxon>Epsilonproteobacteria</taxon>
        <taxon>Campylobacterales</taxon>
        <taxon>Sulfurimonadaceae</taxon>
        <taxon>Sulfurimonas</taxon>
    </lineage>
</organism>
<gene>
    <name evidence="1" type="ORF">FJR45_03325</name>
</gene>